<dbReference type="Proteomes" id="UP001633002">
    <property type="component" value="Unassembled WGS sequence"/>
</dbReference>
<name>A0ABD3GC65_9MARC</name>
<evidence type="ECO:0000313" key="3">
    <source>
        <dbReference type="Proteomes" id="UP001633002"/>
    </source>
</evidence>
<feature type="compositionally biased region" description="Basic and acidic residues" evidence="1">
    <location>
        <begin position="1"/>
        <end position="17"/>
    </location>
</feature>
<feature type="compositionally biased region" description="Polar residues" evidence="1">
    <location>
        <begin position="19"/>
        <end position="33"/>
    </location>
</feature>
<organism evidence="2 3">
    <name type="scientific">Riccia sorocarpa</name>
    <dbReference type="NCBI Taxonomy" id="122646"/>
    <lineage>
        <taxon>Eukaryota</taxon>
        <taxon>Viridiplantae</taxon>
        <taxon>Streptophyta</taxon>
        <taxon>Embryophyta</taxon>
        <taxon>Marchantiophyta</taxon>
        <taxon>Marchantiopsida</taxon>
        <taxon>Marchantiidae</taxon>
        <taxon>Marchantiales</taxon>
        <taxon>Ricciaceae</taxon>
        <taxon>Riccia</taxon>
    </lineage>
</organism>
<comment type="caution">
    <text evidence="2">The sequence shown here is derived from an EMBL/GenBank/DDBJ whole genome shotgun (WGS) entry which is preliminary data.</text>
</comment>
<keyword evidence="3" id="KW-1185">Reference proteome</keyword>
<feature type="compositionally biased region" description="Polar residues" evidence="1">
    <location>
        <begin position="80"/>
        <end position="91"/>
    </location>
</feature>
<protein>
    <submittedName>
        <fullName evidence="2">Uncharacterized protein</fullName>
    </submittedName>
</protein>
<accession>A0ABD3GC65</accession>
<dbReference type="EMBL" id="JBJQOH010000008">
    <property type="protein sequence ID" value="KAL3676538.1"/>
    <property type="molecule type" value="Genomic_DNA"/>
</dbReference>
<sequence>MAHSVETCRLEQEERHHPTQISTGPSLCSTTSNSKPLTVMSGFISRVLGAGPRFKKRRCKRVSAAAEAQYEEGEEDNVESKNTATANSVSIRPTEKEAESELRDDLKKGFWKTKSRASRKHRPLYPTSWVGSRRPRFAVSTLRVRIVQLVRLMKATTLLRTLGNFCRRLVHAAGVPKAVLSLTDLYHVVADLILRAGESEEDEIRPAGTNSITILRPVLLHSVGTGDLAFSTLRNRPDIQALRETLNLQALISAALIRNKSQVS</sequence>
<feature type="region of interest" description="Disordered" evidence="1">
    <location>
        <begin position="67"/>
        <end position="103"/>
    </location>
</feature>
<proteinExistence type="predicted"/>
<feature type="compositionally biased region" description="Basic and acidic residues" evidence="1">
    <location>
        <begin position="93"/>
        <end position="103"/>
    </location>
</feature>
<dbReference type="AlphaFoldDB" id="A0ABD3GC65"/>
<evidence type="ECO:0000256" key="1">
    <source>
        <dbReference type="SAM" id="MobiDB-lite"/>
    </source>
</evidence>
<evidence type="ECO:0000313" key="2">
    <source>
        <dbReference type="EMBL" id="KAL3676538.1"/>
    </source>
</evidence>
<gene>
    <name evidence="2" type="ORF">R1sor_026486</name>
</gene>
<reference evidence="2 3" key="1">
    <citation type="submission" date="2024-09" db="EMBL/GenBank/DDBJ databases">
        <title>Chromosome-scale assembly of Riccia sorocarpa.</title>
        <authorList>
            <person name="Paukszto L."/>
        </authorList>
    </citation>
    <scope>NUCLEOTIDE SEQUENCE [LARGE SCALE GENOMIC DNA]</scope>
    <source>
        <strain evidence="2">LP-2024</strain>
        <tissue evidence="2">Aerial parts of the thallus</tissue>
    </source>
</reference>
<feature type="region of interest" description="Disordered" evidence="1">
    <location>
        <begin position="1"/>
        <end position="33"/>
    </location>
</feature>